<gene>
    <name evidence="7" type="ORF">CG419_02325</name>
</gene>
<dbReference type="SUPFAM" id="SSF53448">
    <property type="entry name" value="Nucleotide-diphospho-sugar transferases"/>
    <property type="match status" value="1"/>
</dbReference>
<evidence type="ECO:0000313" key="8">
    <source>
        <dbReference type="Proteomes" id="UP000199749"/>
    </source>
</evidence>
<dbReference type="Pfam" id="PF00535">
    <property type="entry name" value="Glycos_transf_2"/>
    <property type="match status" value="1"/>
</dbReference>
<proteinExistence type="inferred from homology"/>
<name>A0AAC9Y0D1_LATCU</name>
<dbReference type="Proteomes" id="UP000199749">
    <property type="component" value="Chromosome"/>
</dbReference>
<evidence type="ECO:0000256" key="4">
    <source>
        <dbReference type="ARBA" id="ARBA00022679"/>
    </source>
</evidence>
<protein>
    <submittedName>
        <fullName evidence="7">Rhamnosyltransferase</fullName>
    </submittedName>
</protein>
<comment type="pathway">
    <text evidence="1">Cell wall biogenesis; cell wall polysaccharide biosynthesis.</text>
</comment>
<evidence type="ECO:0000313" key="7">
    <source>
        <dbReference type="EMBL" id="ASN59522.1"/>
    </source>
</evidence>
<evidence type="ECO:0000256" key="1">
    <source>
        <dbReference type="ARBA" id="ARBA00004776"/>
    </source>
</evidence>
<dbReference type="PANTHER" id="PTHR43179">
    <property type="entry name" value="RHAMNOSYLTRANSFERASE WBBL"/>
    <property type="match status" value="1"/>
</dbReference>
<dbReference type="AlphaFoldDB" id="A0AAC9Y0D1"/>
<dbReference type="Gene3D" id="3.90.550.10">
    <property type="entry name" value="Spore Coat Polysaccharide Biosynthesis Protein SpsA, Chain A"/>
    <property type="match status" value="1"/>
</dbReference>
<keyword evidence="3" id="KW-0328">Glycosyltransferase</keyword>
<reference evidence="7 8" key="1">
    <citation type="submission" date="2017-07" db="EMBL/GenBank/DDBJ databases">
        <title>Lactobacillus curvatus MRS6 whole genome.</title>
        <authorList>
            <person name="Jans C."/>
            <person name="Lagler S."/>
            <person name="Lacroix C."/>
            <person name="Meile L."/>
            <person name="Stevens M.J.A."/>
        </authorList>
    </citation>
    <scope>NUCLEOTIDE SEQUENCE [LARGE SCALE GENOMIC DNA]</scope>
    <source>
        <strain evidence="7 8">MRS6</strain>
    </source>
</reference>
<dbReference type="InterPro" id="IPR001173">
    <property type="entry name" value="Glyco_trans_2-like"/>
</dbReference>
<dbReference type="InterPro" id="IPR029044">
    <property type="entry name" value="Nucleotide-diphossugar_trans"/>
</dbReference>
<organism evidence="7 8">
    <name type="scientific">Latilactobacillus curvatus</name>
    <name type="common">Lactobacillus curvatus</name>
    <dbReference type="NCBI Taxonomy" id="28038"/>
    <lineage>
        <taxon>Bacteria</taxon>
        <taxon>Bacillati</taxon>
        <taxon>Bacillota</taxon>
        <taxon>Bacilli</taxon>
        <taxon>Lactobacillales</taxon>
        <taxon>Lactobacillaceae</taxon>
        <taxon>Latilactobacillus</taxon>
    </lineage>
</organism>
<dbReference type="GO" id="GO:0016757">
    <property type="term" value="F:glycosyltransferase activity"/>
    <property type="evidence" value="ECO:0007669"/>
    <property type="project" value="UniProtKB-KW"/>
</dbReference>
<dbReference type="CDD" id="cd04186">
    <property type="entry name" value="GT_2_like_c"/>
    <property type="match status" value="1"/>
</dbReference>
<evidence type="ECO:0000256" key="3">
    <source>
        <dbReference type="ARBA" id="ARBA00022676"/>
    </source>
</evidence>
<evidence type="ECO:0000259" key="6">
    <source>
        <dbReference type="Pfam" id="PF00535"/>
    </source>
</evidence>
<accession>A0AAC9Y0D1</accession>
<dbReference type="EMBL" id="CP022474">
    <property type="protein sequence ID" value="ASN59522.1"/>
    <property type="molecule type" value="Genomic_DNA"/>
</dbReference>
<comment type="similarity">
    <text evidence="2">Belongs to the glycosyltransferase 2 family.</text>
</comment>
<dbReference type="PANTHER" id="PTHR43179:SF12">
    <property type="entry name" value="GALACTOFURANOSYLTRANSFERASE GLFT2"/>
    <property type="match status" value="1"/>
</dbReference>
<sequence>MRIKREKTLSEPSVAIIVLNYNNSQDTQLCVERLRRIQYSNYQTIIVDNHSTDDSLERIKQFSTDETVLTAEVNRGYAAGNNIGIQYALDKQFEYVCILNNDVLVDPNYLQIMVSTMIENPKIGISGPRICEFSDDTILQSAGANTDMRMGRVTQLYKGLSEKVVLGKIINCSYVGGACMVARTSAIKSVGLIPEDYFLFYEENEWCLNFVKQNYEIVCIADAKVTHKGSASINQIGGLSEYFMYRNLIIFMNRNANFSQLLYFYPYIILFCIKAALTKKDGLRYTKYVYDGIFKRNKFANLER</sequence>
<keyword evidence="4" id="KW-0808">Transferase</keyword>
<evidence type="ECO:0000256" key="5">
    <source>
        <dbReference type="SAM" id="Phobius"/>
    </source>
</evidence>
<keyword evidence="5" id="KW-1133">Transmembrane helix</keyword>
<feature type="domain" description="Glycosyltransferase 2-like" evidence="6">
    <location>
        <begin position="16"/>
        <end position="155"/>
    </location>
</feature>
<keyword evidence="5" id="KW-0812">Transmembrane</keyword>
<evidence type="ECO:0000256" key="2">
    <source>
        <dbReference type="ARBA" id="ARBA00006739"/>
    </source>
</evidence>
<keyword evidence="5" id="KW-0472">Membrane</keyword>
<feature type="transmembrane region" description="Helical" evidence="5">
    <location>
        <begin position="261"/>
        <end position="277"/>
    </location>
</feature>